<proteinExistence type="predicted"/>
<evidence type="ECO:0000313" key="2">
    <source>
        <dbReference type="Proteomes" id="UP000789845"/>
    </source>
</evidence>
<accession>A0A9C7G702</accession>
<organism evidence="1 2">
    <name type="scientific">Pseudoneobacillus rhizosphaerae</name>
    <dbReference type="NCBI Taxonomy" id="2880968"/>
    <lineage>
        <taxon>Bacteria</taxon>
        <taxon>Bacillati</taxon>
        <taxon>Bacillota</taxon>
        <taxon>Bacilli</taxon>
        <taxon>Bacillales</taxon>
        <taxon>Bacillaceae</taxon>
        <taxon>Pseudoneobacillus</taxon>
    </lineage>
</organism>
<protein>
    <submittedName>
        <fullName evidence="1">Uncharacterized protein</fullName>
    </submittedName>
</protein>
<dbReference type="RefSeq" id="WP_230495516.1">
    <property type="nucleotide sequence ID" value="NZ_CAKJTG010000004.1"/>
</dbReference>
<sequence>MELIKDLEPFLGGKIEVAIHDAETDTQPPWVEKQIKKLELCPDKTHLRIYFDTYYFFAIPLTSSVSLSDMDWSAYDPHSGLYYLIRKK</sequence>
<gene>
    <name evidence="1" type="ORF">NEOCIP111885_00941</name>
</gene>
<comment type="caution">
    <text evidence="1">The sequence shown here is derived from an EMBL/GenBank/DDBJ whole genome shotgun (WGS) entry which is preliminary data.</text>
</comment>
<dbReference type="Proteomes" id="UP000789845">
    <property type="component" value="Unassembled WGS sequence"/>
</dbReference>
<dbReference type="AlphaFoldDB" id="A0A9C7G702"/>
<evidence type="ECO:0000313" key="1">
    <source>
        <dbReference type="EMBL" id="CAG9607251.1"/>
    </source>
</evidence>
<reference evidence="1" key="1">
    <citation type="submission" date="2021-10" db="EMBL/GenBank/DDBJ databases">
        <authorList>
            <person name="Criscuolo A."/>
        </authorList>
    </citation>
    <scope>NUCLEOTIDE SEQUENCE</scope>
    <source>
        <strain evidence="1">CIP111885</strain>
    </source>
</reference>
<dbReference type="EMBL" id="CAKJTG010000004">
    <property type="protein sequence ID" value="CAG9607251.1"/>
    <property type="molecule type" value="Genomic_DNA"/>
</dbReference>
<name>A0A9C7G702_9BACI</name>
<keyword evidence="2" id="KW-1185">Reference proteome</keyword>